<proteinExistence type="predicted"/>
<gene>
    <name evidence="1" type="ORF">B0T20DRAFT_500268</name>
</gene>
<organism evidence="1 2">
    <name type="scientific">Sordaria brevicollis</name>
    <dbReference type="NCBI Taxonomy" id="83679"/>
    <lineage>
        <taxon>Eukaryota</taxon>
        <taxon>Fungi</taxon>
        <taxon>Dikarya</taxon>
        <taxon>Ascomycota</taxon>
        <taxon>Pezizomycotina</taxon>
        <taxon>Sordariomycetes</taxon>
        <taxon>Sordariomycetidae</taxon>
        <taxon>Sordariales</taxon>
        <taxon>Sordariaceae</taxon>
        <taxon>Sordaria</taxon>
    </lineage>
</organism>
<reference evidence="1" key="2">
    <citation type="submission" date="2023-07" db="EMBL/GenBank/DDBJ databases">
        <authorList>
            <consortium name="Lawrence Berkeley National Laboratory"/>
            <person name="Haridas S."/>
            <person name="Hensen N."/>
            <person name="Bonometti L."/>
            <person name="Westerberg I."/>
            <person name="Brannstrom I.O."/>
            <person name="Guillou S."/>
            <person name="Cros-Aarteil S."/>
            <person name="Calhoun S."/>
            <person name="Kuo A."/>
            <person name="Mondo S."/>
            <person name="Pangilinan J."/>
            <person name="Riley R."/>
            <person name="LaButti K."/>
            <person name="Andreopoulos B."/>
            <person name="Lipzen A."/>
            <person name="Chen C."/>
            <person name="Yanf M."/>
            <person name="Daum C."/>
            <person name="Ng V."/>
            <person name="Clum A."/>
            <person name="Steindorff A."/>
            <person name="Ohm R."/>
            <person name="Martin F."/>
            <person name="Silar P."/>
            <person name="Natvig D."/>
            <person name="Lalanne C."/>
            <person name="Gautier V."/>
            <person name="Ament-velasquez S.L."/>
            <person name="Kruys A."/>
            <person name="Hutchinson M.I."/>
            <person name="Powell A.J."/>
            <person name="Barry K."/>
            <person name="Miller A.N."/>
            <person name="Grigoriev I.V."/>
            <person name="Debuchy R."/>
            <person name="Gladieux P."/>
            <person name="Thoren M.H."/>
            <person name="Johannesson H."/>
        </authorList>
    </citation>
    <scope>NUCLEOTIDE SEQUENCE</scope>
    <source>
        <strain evidence="1">FGSC 1904</strain>
    </source>
</reference>
<reference evidence="1" key="1">
    <citation type="journal article" date="2023" name="Mol. Phylogenet. Evol.">
        <title>Genome-scale phylogeny and comparative genomics of the fungal order Sordariales.</title>
        <authorList>
            <person name="Hensen N."/>
            <person name="Bonometti L."/>
            <person name="Westerberg I."/>
            <person name="Brannstrom I.O."/>
            <person name="Guillou S."/>
            <person name="Cros-Aarteil S."/>
            <person name="Calhoun S."/>
            <person name="Haridas S."/>
            <person name="Kuo A."/>
            <person name="Mondo S."/>
            <person name="Pangilinan J."/>
            <person name="Riley R."/>
            <person name="LaButti K."/>
            <person name="Andreopoulos B."/>
            <person name="Lipzen A."/>
            <person name="Chen C."/>
            <person name="Yan M."/>
            <person name="Daum C."/>
            <person name="Ng V."/>
            <person name="Clum A."/>
            <person name="Steindorff A."/>
            <person name="Ohm R.A."/>
            <person name="Martin F."/>
            <person name="Silar P."/>
            <person name="Natvig D.O."/>
            <person name="Lalanne C."/>
            <person name="Gautier V."/>
            <person name="Ament-Velasquez S.L."/>
            <person name="Kruys A."/>
            <person name="Hutchinson M.I."/>
            <person name="Powell A.J."/>
            <person name="Barry K."/>
            <person name="Miller A.N."/>
            <person name="Grigoriev I.V."/>
            <person name="Debuchy R."/>
            <person name="Gladieux P."/>
            <person name="Hiltunen Thoren M."/>
            <person name="Johannesson H."/>
        </authorList>
    </citation>
    <scope>NUCLEOTIDE SEQUENCE</scope>
    <source>
        <strain evidence="1">FGSC 1904</strain>
    </source>
</reference>
<evidence type="ECO:0000313" key="1">
    <source>
        <dbReference type="EMBL" id="KAK3396832.1"/>
    </source>
</evidence>
<dbReference type="EMBL" id="JAUTDP010000008">
    <property type="protein sequence ID" value="KAK3396832.1"/>
    <property type="molecule type" value="Genomic_DNA"/>
</dbReference>
<sequence>MGTDLVPSSGTAVVQMTPNVTYHGFNPSLMAENAMAAFRNVQSHHSILFHHAVCDNCTLNSLGFGWKQECVSFGAGLYDLEGPHFHRVPVFYPFFRIKIEENRTRDEDFINYTLDVVGRTTEYNRNHVPEFAESYQTFLFGDTGSPSSSTHVTLRDNRLVHLGPGFDRDDDVEHLSRNGFDWRRSATSKPTALSYLATRCARKEWATWACCSHHTSTVQSLALFGSLMFSELISTPQPWSNFYDPRLELFTRAVRDKYETNFGTVSKNNWLRFGEDVKDPNHVYRSHIASYCGKNPETPEDAPRIPVCEMTYTSPMDSVLNTFRDLAMKALVSAALHGHTHLPRPGHESISPGGLAWPYTPSATWP</sequence>
<comment type="caution">
    <text evidence="1">The sequence shown here is derived from an EMBL/GenBank/DDBJ whole genome shotgun (WGS) entry which is preliminary data.</text>
</comment>
<name>A0AAE0UAG2_SORBR</name>
<dbReference type="AlphaFoldDB" id="A0AAE0UAG2"/>
<keyword evidence="2" id="KW-1185">Reference proteome</keyword>
<accession>A0AAE0UAG2</accession>
<dbReference type="Proteomes" id="UP001281003">
    <property type="component" value="Unassembled WGS sequence"/>
</dbReference>
<evidence type="ECO:0000313" key="2">
    <source>
        <dbReference type="Proteomes" id="UP001281003"/>
    </source>
</evidence>
<protein>
    <submittedName>
        <fullName evidence="1">Uncharacterized protein</fullName>
    </submittedName>
</protein>